<evidence type="ECO:0000313" key="1">
    <source>
        <dbReference type="EMBL" id="MCW1915531.1"/>
    </source>
</evidence>
<accession>A0ABT3G6Q7</accession>
<evidence type="ECO:0008006" key="3">
    <source>
        <dbReference type="Google" id="ProtNLM"/>
    </source>
</evidence>
<sequence length="208" mass="22777">MATPVIEDLRRQLREKFPQAHAPVLMATEEQPDEGQPFDPGFFPPGMISEVVGSGVGLLVAGLLGEPEELAALPDFILVDGGDHFDPASFTPQACSRLVWVRCLSAEEMLKSTDLLVRDGNIPFILLDTCGIASRELRAIPSSAWWRLKLAAATGSCRLVVMSPFAQVPCAGVRLSLNAKLGLADFELPRRDLIARLRMVPERMKKTR</sequence>
<dbReference type="EMBL" id="JAPDDR010000009">
    <property type="protein sequence ID" value="MCW1915531.1"/>
    <property type="molecule type" value="Genomic_DNA"/>
</dbReference>
<name>A0ABT3G6Q7_9BACT</name>
<evidence type="ECO:0000313" key="2">
    <source>
        <dbReference type="Proteomes" id="UP001165653"/>
    </source>
</evidence>
<dbReference type="RefSeq" id="WP_264515082.1">
    <property type="nucleotide sequence ID" value="NZ_JAPDDR010000009.1"/>
</dbReference>
<gene>
    <name evidence="1" type="ORF">OJ996_18235</name>
</gene>
<reference evidence="1" key="1">
    <citation type="submission" date="2022-10" db="EMBL/GenBank/DDBJ databases">
        <title>Luteolibacter sp. GHJ8, whole genome shotgun sequencing project.</title>
        <authorList>
            <person name="Zhao G."/>
            <person name="Shen L."/>
        </authorList>
    </citation>
    <scope>NUCLEOTIDE SEQUENCE</scope>
    <source>
        <strain evidence="1">GHJ8</strain>
    </source>
</reference>
<keyword evidence="2" id="KW-1185">Reference proteome</keyword>
<protein>
    <recommendedName>
        <fullName evidence="3">DNA recombination and repair protein Rad51-like C-terminal domain-containing protein</fullName>
    </recommendedName>
</protein>
<organism evidence="1 2">
    <name type="scientific">Luteolibacter rhizosphaerae</name>
    <dbReference type="NCBI Taxonomy" id="2989719"/>
    <lineage>
        <taxon>Bacteria</taxon>
        <taxon>Pseudomonadati</taxon>
        <taxon>Verrucomicrobiota</taxon>
        <taxon>Verrucomicrobiia</taxon>
        <taxon>Verrucomicrobiales</taxon>
        <taxon>Verrucomicrobiaceae</taxon>
        <taxon>Luteolibacter</taxon>
    </lineage>
</organism>
<proteinExistence type="predicted"/>
<dbReference type="Proteomes" id="UP001165653">
    <property type="component" value="Unassembled WGS sequence"/>
</dbReference>
<comment type="caution">
    <text evidence="1">The sequence shown here is derived from an EMBL/GenBank/DDBJ whole genome shotgun (WGS) entry which is preliminary data.</text>
</comment>